<dbReference type="AlphaFoldDB" id="A0AAE0SWC4"/>
<protein>
    <submittedName>
        <fullName evidence="9">Uncharacterized protein</fullName>
    </submittedName>
</protein>
<dbReference type="Pfam" id="PF13445">
    <property type="entry name" value="zf-RING_UBOX"/>
    <property type="match status" value="1"/>
</dbReference>
<dbReference type="PROSITE" id="PS00518">
    <property type="entry name" value="ZF_RING_1"/>
    <property type="match status" value="1"/>
</dbReference>
<evidence type="ECO:0000256" key="2">
    <source>
        <dbReference type="ARBA" id="ARBA00022723"/>
    </source>
</evidence>
<dbReference type="GO" id="GO:0006513">
    <property type="term" value="P:protein monoubiquitination"/>
    <property type="evidence" value="ECO:0007669"/>
    <property type="project" value="TreeGrafter"/>
</dbReference>
<dbReference type="Gene3D" id="2.120.10.30">
    <property type="entry name" value="TolB, C-terminal domain"/>
    <property type="match status" value="1"/>
</dbReference>
<dbReference type="InterPro" id="IPR011042">
    <property type="entry name" value="6-blade_b-propeller_TolB-like"/>
</dbReference>
<dbReference type="PANTHER" id="PTHR25462">
    <property type="entry name" value="BONUS, ISOFORM C-RELATED"/>
    <property type="match status" value="1"/>
</dbReference>
<evidence type="ECO:0000259" key="7">
    <source>
        <dbReference type="PROSITE" id="PS50089"/>
    </source>
</evidence>
<dbReference type="SUPFAM" id="SSF57845">
    <property type="entry name" value="B-box zinc-binding domain"/>
    <property type="match status" value="1"/>
</dbReference>
<evidence type="ECO:0000256" key="3">
    <source>
        <dbReference type="ARBA" id="ARBA00022771"/>
    </source>
</evidence>
<dbReference type="SMART" id="SM00184">
    <property type="entry name" value="RING"/>
    <property type="match status" value="1"/>
</dbReference>
<dbReference type="SUPFAM" id="SSF101898">
    <property type="entry name" value="NHL repeat"/>
    <property type="match status" value="1"/>
</dbReference>
<dbReference type="PROSITE" id="PS50089">
    <property type="entry name" value="ZF_RING_2"/>
    <property type="match status" value="1"/>
</dbReference>
<proteinExistence type="predicted"/>
<evidence type="ECO:0000259" key="8">
    <source>
        <dbReference type="PROSITE" id="PS50119"/>
    </source>
</evidence>
<evidence type="ECO:0000313" key="9">
    <source>
        <dbReference type="EMBL" id="KAK3599435.1"/>
    </source>
</evidence>
<reference evidence="9" key="3">
    <citation type="submission" date="2023-05" db="EMBL/GenBank/DDBJ databases">
        <authorList>
            <person name="Smith C.H."/>
        </authorList>
    </citation>
    <scope>NUCLEOTIDE SEQUENCE</scope>
    <source>
        <strain evidence="9">CHS0354</strain>
        <tissue evidence="9">Mantle</tissue>
    </source>
</reference>
<keyword evidence="10" id="KW-1185">Reference proteome</keyword>
<sequence length="656" mass="74103">MATSDKIASADENPGCPICLGLFHIPRQLTCMHCFCENCLKSYIKSKAAKVGDIDKIECPVCQAVVRRPHRVISVESWISLLPINTVLLSISSESKVNALRPCEACQSRDVMKLAESYCVVCEEAMCVECKVVHQHLKATKTHSIISIEEVTKCPQNALKYATAFNCPEHEDENIKFYCTNHKLTCCVVCCGTRHRNCDSVLDLKAEASTLLKKEDPEFIIESLKTIENHLNKFTEMNNESINNLECKLNVVTSMIQNLRKELNDALDKFERKIKMDGNLIYKGDMIQKQEQNHSCLSLMNAIRNSRAVLEVVNQNGTDIQKFLVNDKTKSQLTSYSEQIHEKFEKIDKITLQLEIDPPLQSVMEGKIAKLVNKSESQDFPMTSVKKPTKYCSLEVAGVFEVKGPDDKILEIRDLVCLPEDQVMLIDACTDSCYLLDSLYRIISSYSLPGKPWSIRTFDGQEVAVSLMNKYQIQFLLVKDNTIRPTRMIKTRLPCLGIAIIGKGSIVVSGPNTARSKCYWSVITDRGEETSYHEYWDHAWNDSYLALNASKTRVYISTWGTNSLFCFDMAGKRLFVYSPDNLKGFHGITIDMDNNVYVVGCNSNNIHQLSPDGAVLKIITDGLPKYPDAITYNKTKNQLLLTNFSSKKNIHVIKLD</sequence>
<dbReference type="InterPro" id="IPR001841">
    <property type="entry name" value="Znf_RING"/>
</dbReference>
<accession>A0AAE0SWC4</accession>
<dbReference type="InterPro" id="IPR027370">
    <property type="entry name" value="Znf-RING_euk"/>
</dbReference>
<dbReference type="SUPFAM" id="SSF57850">
    <property type="entry name" value="RING/U-box"/>
    <property type="match status" value="1"/>
</dbReference>
<organism evidence="9 10">
    <name type="scientific">Potamilus streckersoni</name>
    <dbReference type="NCBI Taxonomy" id="2493646"/>
    <lineage>
        <taxon>Eukaryota</taxon>
        <taxon>Metazoa</taxon>
        <taxon>Spiralia</taxon>
        <taxon>Lophotrochozoa</taxon>
        <taxon>Mollusca</taxon>
        <taxon>Bivalvia</taxon>
        <taxon>Autobranchia</taxon>
        <taxon>Heteroconchia</taxon>
        <taxon>Palaeoheterodonta</taxon>
        <taxon>Unionida</taxon>
        <taxon>Unionoidea</taxon>
        <taxon>Unionidae</taxon>
        <taxon>Ambleminae</taxon>
        <taxon>Lampsilini</taxon>
        <taxon>Potamilus</taxon>
    </lineage>
</organism>
<feature type="domain" description="B box-type" evidence="8">
    <location>
        <begin position="98"/>
        <end position="148"/>
    </location>
</feature>
<dbReference type="InterPro" id="IPR017907">
    <property type="entry name" value="Znf_RING_CS"/>
</dbReference>
<dbReference type="InterPro" id="IPR000315">
    <property type="entry name" value="Znf_B-box"/>
</dbReference>
<dbReference type="CDD" id="cd19757">
    <property type="entry name" value="Bbox1"/>
    <property type="match status" value="1"/>
</dbReference>
<evidence type="ECO:0000256" key="1">
    <source>
        <dbReference type="ARBA" id="ARBA00022553"/>
    </source>
</evidence>
<keyword evidence="1" id="KW-0597">Phosphoprotein</keyword>
<dbReference type="GO" id="GO:0061630">
    <property type="term" value="F:ubiquitin protein ligase activity"/>
    <property type="evidence" value="ECO:0007669"/>
    <property type="project" value="TreeGrafter"/>
</dbReference>
<feature type="domain" description="RING-type" evidence="7">
    <location>
        <begin position="16"/>
        <end position="63"/>
    </location>
</feature>
<feature type="coiled-coil region" evidence="6">
    <location>
        <begin position="242"/>
        <end position="276"/>
    </location>
</feature>
<evidence type="ECO:0000313" key="10">
    <source>
        <dbReference type="Proteomes" id="UP001195483"/>
    </source>
</evidence>
<dbReference type="SMART" id="SM00336">
    <property type="entry name" value="BBOX"/>
    <property type="match status" value="1"/>
</dbReference>
<comment type="caution">
    <text evidence="9">The sequence shown here is derived from an EMBL/GenBank/DDBJ whole genome shotgun (WGS) entry which is preliminary data.</text>
</comment>
<evidence type="ECO:0000256" key="4">
    <source>
        <dbReference type="ARBA" id="ARBA00022833"/>
    </source>
</evidence>
<dbReference type="CDD" id="cd19756">
    <property type="entry name" value="Bbox2"/>
    <property type="match status" value="1"/>
</dbReference>
<reference evidence="9" key="2">
    <citation type="journal article" date="2021" name="Genome Biol. Evol.">
        <title>Developing a high-quality reference genome for a parasitic bivalve with doubly uniparental inheritance (Bivalvia: Unionida).</title>
        <authorList>
            <person name="Smith C.H."/>
        </authorList>
    </citation>
    <scope>NUCLEOTIDE SEQUENCE</scope>
    <source>
        <strain evidence="9">CHS0354</strain>
        <tissue evidence="9">Mantle</tissue>
    </source>
</reference>
<evidence type="ECO:0000256" key="5">
    <source>
        <dbReference type="PROSITE-ProRule" id="PRU00024"/>
    </source>
</evidence>
<keyword evidence="2" id="KW-0479">Metal-binding</keyword>
<evidence type="ECO:0000256" key="6">
    <source>
        <dbReference type="SAM" id="Coils"/>
    </source>
</evidence>
<dbReference type="InterPro" id="IPR047153">
    <property type="entry name" value="TRIM45/56/19-like"/>
</dbReference>
<dbReference type="Gene3D" id="3.30.160.60">
    <property type="entry name" value="Classic Zinc Finger"/>
    <property type="match status" value="1"/>
</dbReference>
<dbReference type="Gene3D" id="3.30.40.10">
    <property type="entry name" value="Zinc/RING finger domain, C3HC4 (zinc finger)"/>
    <property type="match status" value="1"/>
</dbReference>
<gene>
    <name evidence="9" type="ORF">CHS0354_036451</name>
</gene>
<name>A0AAE0SWC4_9BIVA</name>
<keyword evidence="6" id="KW-0175">Coiled coil</keyword>
<reference evidence="9" key="1">
    <citation type="journal article" date="2021" name="Genome Biol. Evol.">
        <title>A High-Quality Reference Genome for a Parasitic Bivalve with Doubly Uniparental Inheritance (Bivalvia: Unionida).</title>
        <authorList>
            <person name="Smith C.H."/>
        </authorList>
    </citation>
    <scope>NUCLEOTIDE SEQUENCE</scope>
    <source>
        <strain evidence="9">CHS0354</strain>
    </source>
</reference>
<keyword evidence="3 5" id="KW-0863">Zinc-finger</keyword>
<dbReference type="EMBL" id="JAEAOA010002130">
    <property type="protein sequence ID" value="KAK3599435.1"/>
    <property type="molecule type" value="Genomic_DNA"/>
</dbReference>
<dbReference type="Proteomes" id="UP001195483">
    <property type="component" value="Unassembled WGS sequence"/>
</dbReference>
<dbReference type="GO" id="GO:0008270">
    <property type="term" value="F:zinc ion binding"/>
    <property type="evidence" value="ECO:0007669"/>
    <property type="project" value="UniProtKB-KW"/>
</dbReference>
<dbReference type="InterPro" id="IPR013083">
    <property type="entry name" value="Znf_RING/FYVE/PHD"/>
</dbReference>
<keyword evidence="4" id="KW-0862">Zinc</keyword>
<dbReference type="PANTHER" id="PTHR25462:SF229">
    <property type="entry name" value="TRANSCRIPTION INTERMEDIARY FACTOR 1-BETA"/>
    <property type="match status" value="1"/>
</dbReference>
<dbReference type="PROSITE" id="PS50119">
    <property type="entry name" value="ZF_BBOX"/>
    <property type="match status" value="1"/>
</dbReference>